<keyword evidence="2" id="KW-1133">Transmembrane helix</keyword>
<evidence type="ECO:0000256" key="1">
    <source>
        <dbReference type="SAM" id="Coils"/>
    </source>
</evidence>
<name>A0A517VKZ6_9PLAN</name>
<gene>
    <name evidence="3" type="ORF">Pan161_53490</name>
</gene>
<reference evidence="3 4" key="1">
    <citation type="submission" date="2019-02" db="EMBL/GenBank/DDBJ databases">
        <title>Deep-cultivation of Planctomycetes and their phenomic and genomic characterization uncovers novel biology.</title>
        <authorList>
            <person name="Wiegand S."/>
            <person name="Jogler M."/>
            <person name="Boedeker C."/>
            <person name="Pinto D."/>
            <person name="Vollmers J."/>
            <person name="Rivas-Marin E."/>
            <person name="Kohn T."/>
            <person name="Peeters S.H."/>
            <person name="Heuer A."/>
            <person name="Rast P."/>
            <person name="Oberbeckmann S."/>
            <person name="Bunk B."/>
            <person name="Jeske O."/>
            <person name="Meyerdierks A."/>
            <person name="Storesund J.E."/>
            <person name="Kallscheuer N."/>
            <person name="Luecker S."/>
            <person name="Lage O.M."/>
            <person name="Pohl T."/>
            <person name="Merkel B.J."/>
            <person name="Hornburger P."/>
            <person name="Mueller R.-W."/>
            <person name="Bruemmer F."/>
            <person name="Labrenz M."/>
            <person name="Spormann A.M."/>
            <person name="Op den Camp H."/>
            <person name="Overmann J."/>
            <person name="Amann R."/>
            <person name="Jetten M.S.M."/>
            <person name="Mascher T."/>
            <person name="Medema M.H."/>
            <person name="Devos D.P."/>
            <person name="Kaster A.-K."/>
            <person name="Ovreas L."/>
            <person name="Rohde M."/>
            <person name="Galperin M.Y."/>
            <person name="Jogler C."/>
        </authorList>
    </citation>
    <scope>NUCLEOTIDE SEQUENCE [LARGE SCALE GENOMIC DNA]</scope>
    <source>
        <strain evidence="3 4">Pan161</strain>
    </source>
</reference>
<dbReference type="KEGG" id="gax:Pan161_53490"/>
<keyword evidence="1" id="KW-0175">Coiled coil</keyword>
<dbReference type="Proteomes" id="UP000316855">
    <property type="component" value="Chromosome"/>
</dbReference>
<dbReference type="AlphaFoldDB" id="A0A517VKZ6"/>
<accession>A0A517VKZ6</accession>
<keyword evidence="2" id="KW-0472">Membrane</keyword>
<evidence type="ECO:0000313" key="4">
    <source>
        <dbReference type="Proteomes" id="UP000316855"/>
    </source>
</evidence>
<dbReference type="EMBL" id="CP036343">
    <property type="protein sequence ID" value="QDT93667.1"/>
    <property type="molecule type" value="Genomic_DNA"/>
</dbReference>
<keyword evidence="2" id="KW-0812">Transmembrane</keyword>
<sequence>MRRRRTQNKFSLFAFQDIITSVTGIVIFVTLLMSLELIQRHPKSAHAETADLIRQLKQQLIQNQQASELLQQQIDAENQEIIPEAFQDATTLQQTLTEIRELQQRVSADAAEVTTQKSETEKQLNEIRKSAAERRQEAKEIEDLKNEIAHKSEQLKKLEEGKRLIFRPAKNTPKTHWLVDVSGKTVLVARMGVKSTPQQFASYEEFRNWLIRLSPASDYCMVVLRPETARTYQEIFKMLDQQHISFGYDAIDDQKIVIDPKEGAGF</sequence>
<protein>
    <recommendedName>
        <fullName evidence="5">Chromosome partition protein Smc</fullName>
    </recommendedName>
</protein>
<organism evidence="3 4">
    <name type="scientific">Gimesia algae</name>
    <dbReference type="NCBI Taxonomy" id="2527971"/>
    <lineage>
        <taxon>Bacteria</taxon>
        <taxon>Pseudomonadati</taxon>
        <taxon>Planctomycetota</taxon>
        <taxon>Planctomycetia</taxon>
        <taxon>Planctomycetales</taxon>
        <taxon>Planctomycetaceae</taxon>
        <taxon>Gimesia</taxon>
    </lineage>
</organism>
<feature type="transmembrane region" description="Helical" evidence="2">
    <location>
        <begin position="12"/>
        <end position="35"/>
    </location>
</feature>
<dbReference type="OrthoDB" id="291087at2"/>
<proteinExistence type="predicted"/>
<evidence type="ECO:0000313" key="3">
    <source>
        <dbReference type="EMBL" id="QDT93667.1"/>
    </source>
</evidence>
<evidence type="ECO:0000256" key="2">
    <source>
        <dbReference type="SAM" id="Phobius"/>
    </source>
</evidence>
<keyword evidence="4" id="KW-1185">Reference proteome</keyword>
<evidence type="ECO:0008006" key="5">
    <source>
        <dbReference type="Google" id="ProtNLM"/>
    </source>
</evidence>
<dbReference type="RefSeq" id="WP_145231646.1">
    <property type="nucleotide sequence ID" value="NZ_CP036343.1"/>
</dbReference>
<feature type="coiled-coil region" evidence="1">
    <location>
        <begin position="53"/>
        <end position="161"/>
    </location>
</feature>